<reference evidence="1 2" key="1">
    <citation type="journal article" date="2012" name="PLoS Pathog.">
        <title>Diverse lifestyles and strategies of plant pathogenesis encoded in the genomes of eighteen Dothideomycetes fungi.</title>
        <authorList>
            <person name="Ohm R.A."/>
            <person name="Feau N."/>
            <person name="Henrissat B."/>
            <person name="Schoch C.L."/>
            <person name="Horwitz B.A."/>
            <person name="Barry K.W."/>
            <person name="Condon B.J."/>
            <person name="Copeland A.C."/>
            <person name="Dhillon B."/>
            <person name="Glaser F."/>
            <person name="Hesse C.N."/>
            <person name="Kosti I."/>
            <person name="LaButti K."/>
            <person name="Lindquist E.A."/>
            <person name="Lucas S."/>
            <person name="Salamov A.A."/>
            <person name="Bradshaw R.E."/>
            <person name="Ciuffetti L."/>
            <person name="Hamelin R.C."/>
            <person name="Kema G.H.J."/>
            <person name="Lawrence C."/>
            <person name="Scott J.A."/>
            <person name="Spatafora J.W."/>
            <person name="Turgeon B.G."/>
            <person name="de Wit P.J.G.M."/>
            <person name="Zhong S."/>
            <person name="Goodwin S.B."/>
            <person name="Grigoriev I.V."/>
        </authorList>
    </citation>
    <scope>NUCLEOTIDE SEQUENCE [LARGE SCALE GENOMIC DNA]</scope>
    <source>
        <strain evidence="1 2">CIRAD86</strain>
    </source>
</reference>
<dbReference type="OrthoDB" id="10465822at2759"/>
<evidence type="ECO:0000313" key="1">
    <source>
        <dbReference type="EMBL" id="EME86042.1"/>
    </source>
</evidence>
<name>M3B9N8_PSEFD</name>
<dbReference type="GeneID" id="19332709"/>
<dbReference type="VEuPathDB" id="FungiDB:MYCFIDRAFT_171855"/>
<dbReference type="HOGENOM" id="CLU_546433_0_0_1"/>
<protein>
    <submittedName>
        <fullName evidence="1">Uncharacterized protein</fullName>
    </submittedName>
</protein>
<dbReference type="RefSeq" id="XP_007923455.1">
    <property type="nucleotide sequence ID" value="XM_007925264.1"/>
</dbReference>
<evidence type="ECO:0000313" key="2">
    <source>
        <dbReference type="Proteomes" id="UP000016932"/>
    </source>
</evidence>
<gene>
    <name evidence="1" type="ORF">MYCFIDRAFT_171855</name>
</gene>
<dbReference type="AlphaFoldDB" id="M3B9N8"/>
<sequence>MPFIKFNSNHLALSPNGEKAFNSHPTKSWPFSNVDRPTCRDTSTAMPLIFGFDVPSSFTTSLGSRHQDQETLEAWRAFERSIRSSVLHYRDKIIIWQLGFRTTISEDWSGPQPSILAREREQHRFICTIIDEKDDMLERIIGHMMESAKEEFGESRVQFWCQLKEGEEKRFCEDAAEVALAPKREEMLHEVDMKIAEYQQLDEERQAAWLGAVLLNAGGRLHRRHNGCLVNGEDLVSDMTSDLCRLNFSVSLRSAFSPHMSFTFGFDLRSTINGHLHQPSFVYDASCWTRFRGSIEHAHKRAPMCDYTLWQYSTIFFSRLDIDRYAPEIPGRARECCIMALNSSNAIQVRSRILNTFRAALREFGIMRVDLWYLSADGEKVEATIQDVVAMGLEYAATSRSSEHQACHAVGNSATSEQIGAERDRMSFEEVVPSDSEENDGRSPLGYANVVGRDFWRPGTGHTFEHFLVESAAQFRELALAVKQQLTVANHYTDFKIRH</sequence>
<accession>M3B9N8</accession>
<dbReference type="Proteomes" id="UP000016932">
    <property type="component" value="Unassembled WGS sequence"/>
</dbReference>
<organism evidence="1 2">
    <name type="scientific">Pseudocercospora fijiensis (strain CIRAD86)</name>
    <name type="common">Black leaf streak disease fungus</name>
    <name type="synonym">Mycosphaerella fijiensis</name>
    <dbReference type="NCBI Taxonomy" id="383855"/>
    <lineage>
        <taxon>Eukaryota</taxon>
        <taxon>Fungi</taxon>
        <taxon>Dikarya</taxon>
        <taxon>Ascomycota</taxon>
        <taxon>Pezizomycotina</taxon>
        <taxon>Dothideomycetes</taxon>
        <taxon>Dothideomycetidae</taxon>
        <taxon>Mycosphaerellales</taxon>
        <taxon>Mycosphaerellaceae</taxon>
        <taxon>Pseudocercospora</taxon>
    </lineage>
</organism>
<dbReference type="EMBL" id="KB446556">
    <property type="protein sequence ID" value="EME86042.1"/>
    <property type="molecule type" value="Genomic_DNA"/>
</dbReference>
<proteinExistence type="predicted"/>
<dbReference type="KEGG" id="pfj:MYCFIDRAFT_171855"/>
<keyword evidence="2" id="KW-1185">Reference proteome</keyword>